<dbReference type="Gene3D" id="3.20.20.210">
    <property type="match status" value="1"/>
</dbReference>
<name>A0A328UD39_9FIRM</name>
<evidence type="ECO:0000313" key="1">
    <source>
        <dbReference type="EMBL" id="RAQ28802.1"/>
    </source>
</evidence>
<sequence length="411" mass="46544">MNQDGKILRGLAARYSLALQGAGNAEKERLHRAGNDLHMVRPVVLVDELPWHELNQTGELTLCCEDPYLREVECWLRRELFQFKHFRADRILRPFVPVGKVVRATGIGLTVDERQLATDRANHIVSHEYHDQLATPEDLEKLHKATVVYDEAETARRWQLVGDLVGDILPVKKVGIDHISLNPWDDIARFRGVTPLLISLAEEPEFCHQIMRRVTDIAMDIAEQYRQLGLFENMPASLHCTPVLTDDLAPMRPDEGPVGYESLWGRGTAQIFASVSKSMHEEFDIEYMKDTIGRCGLVYYGCCEPLDKKIDIVEKIPHLRKISITPWADVDIAAEAIGRRYVLSAKPNPAAVGVSRLDEEALRRELGHILSACKRNGCACELILKDISTCCGRPENIFEWARIAMEMVNAY</sequence>
<dbReference type="Proteomes" id="UP000249377">
    <property type="component" value="Unassembled WGS sequence"/>
</dbReference>
<dbReference type="RefSeq" id="WP_112332723.1">
    <property type="nucleotide sequence ID" value="NZ_QLYR01000004.1"/>
</dbReference>
<comment type="caution">
    <text evidence="1">The sequence shown here is derived from an EMBL/GenBank/DDBJ whole genome shotgun (WGS) entry which is preliminary data.</text>
</comment>
<evidence type="ECO:0000313" key="2">
    <source>
        <dbReference type="Proteomes" id="UP000249377"/>
    </source>
</evidence>
<dbReference type="EMBL" id="QLYR01000004">
    <property type="protein sequence ID" value="RAQ28802.1"/>
    <property type="molecule type" value="Genomic_DNA"/>
</dbReference>
<evidence type="ECO:0008006" key="3">
    <source>
        <dbReference type="Google" id="ProtNLM"/>
    </source>
</evidence>
<keyword evidence="2" id="KW-1185">Reference proteome</keyword>
<proteinExistence type="predicted"/>
<dbReference type="AlphaFoldDB" id="A0A328UD39"/>
<gene>
    <name evidence="1" type="ORF">DPQ25_08425</name>
</gene>
<reference evidence="1 2" key="1">
    <citation type="submission" date="2018-06" db="EMBL/GenBank/DDBJ databases">
        <title>Noncontiguous genome sequence of Ruminococcaceae bacterium ASD2818.</title>
        <authorList>
            <person name="Chaplin A.V."/>
            <person name="Sokolova S.R."/>
            <person name="Kochetkova T.O."/>
            <person name="Goltsov A.Y."/>
            <person name="Trofimov D.Y."/>
            <person name="Efimov B.A."/>
        </authorList>
    </citation>
    <scope>NUCLEOTIDE SEQUENCE [LARGE SCALE GENOMIC DNA]</scope>
    <source>
        <strain evidence="1 2">ASD2818</strain>
    </source>
</reference>
<accession>A0A328UD39</accession>
<protein>
    <recommendedName>
        <fullName evidence="3">Uroporphyrinogen decarboxylase (URO-D) domain-containing protein</fullName>
    </recommendedName>
</protein>
<dbReference type="InterPro" id="IPR038071">
    <property type="entry name" value="UROD/MetE-like_sf"/>
</dbReference>
<organism evidence="1 2">
    <name type="scientific">Hydrogeniiclostridium mannosilyticum</name>
    <dbReference type="NCBI Taxonomy" id="2764322"/>
    <lineage>
        <taxon>Bacteria</taxon>
        <taxon>Bacillati</taxon>
        <taxon>Bacillota</taxon>
        <taxon>Clostridia</taxon>
        <taxon>Eubacteriales</taxon>
        <taxon>Acutalibacteraceae</taxon>
        <taxon>Hydrogeniiclostridium</taxon>
    </lineage>
</organism>